<dbReference type="CDD" id="cd01725">
    <property type="entry name" value="LSm2"/>
    <property type="match status" value="1"/>
</dbReference>
<feature type="compositionally biased region" description="Basic and acidic residues" evidence="9">
    <location>
        <begin position="961"/>
        <end position="971"/>
    </location>
</feature>
<dbReference type="InterPro" id="IPR010920">
    <property type="entry name" value="LSM_dom_sf"/>
</dbReference>
<evidence type="ECO:0000256" key="3">
    <source>
        <dbReference type="ARBA" id="ARBA00022664"/>
    </source>
</evidence>
<dbReference type="GO" id="GO:0046540">
    <property type="term" value="C:U4/U6 x U5 tri-snRNP complex"/>
    <property type="evidence" value="ECO:0007669"/>
    <property type="project" value="TreeGrafter"/>
</dbReference>
<feature type="compositionally biased region" description="Basic and acidic residues" evidence="9">
    <location>
        <begin position="984"/>
        <end position="994"/>
    </location>
</feature>
<comment type="subcellular location">
    <subcellularLocation>
        <location evidence="1">Nucleus</location>
    </subcellularLocation>
</comment>
<keyword evidence="6" id="KW-0508">mRNA splicing</keyword>
<dbReference type="InterPro" id="IPR001163">
    <property type="entry name" value="Sm_dom_euk/arc"/>
</dbReference>
<dbReference type="GO" id="GO:0000932">
    <property type="term" value="C:P-body"/>
    <property type="evidence" value="ECO:0007669"/>
    <property type="project" value="TreeGrafter"/>
</dbReference>
<dbReference type="SUPFAM" id="SSF50182">
    <property type="entry name" value="Sm-like ribonucleoproteins"/>
    <property type="match status" value="1"/>
</dbReference>
<feature type="compositionally biased region" description="Basic and acidic residues" evidence="9">
    <location>
        <begin position="289"/>
        <end position="307"/>
    </location>
</feature>
<keyword evidence="8" id="KW-0687">Ribonucleoprotein</keyword>
<reference evidence="11 12" key="1">
    <citation type="submission" date="2019-07" db="EMBL/GenBank/DDBJ databases">
        <title>Finished genome of Venturia effusa.</title>
        <authorList>
            <person name="Young C.A."/>
            <person name="Cox M.P."/>
            <person name="Ganley A.R.D."/>
            <person name="David W.J."/>
        </authorList>
    </citation>
    <scope>NUCLEOTIDE SEQUENCE [LARGE SCALE GENOMIC DNA]</scope>
    <source>
        <strain evidence="12">albino</strain>
    </source>
</reference>
<evidence type="ECO:0000313" key="12">
    <source>
        <dbReference type="Proteomes" id="UP000316270"/>
    </source>
</evidence>
<feature type="compositionally biased region" description="Polar residues" evidence="9">
    <location>
        <begin position="899"/>
        <end position="930"/>
    </location>
</feature>
<gene>
    <name evidence="11" type="ORF">FKW77_010622</name>
</gene>
<feature type="compositionally biased region" description="Basic and acidic residues" evidence="9">
    <location>
        <begin position="402"/>
        <end position="455"/>
    </location>
</feature>
<feature type="compositionally biased region" description="Gly residues" evidence="9">
    <location>
        <begin position="199"/>
        <end position="210"/>
    </location>
</feature>
<feature type="region of interest" description="Disordered" evidence="9">
    <location>
        <begin position="570"/>
        <end position="599"/>
    </location>
</feature>
<dbReference type="SMART" id="SM00651">
    <property type="entry name" value="Sm"/>
    <property type="match status" value="1"/>
</dbReference>
<feature type="compositionally biased region" description="Low complexity" evidence="9">
    <location>
        <begin position="932"/>
        <end position="960"/>
    </location>
</feature>
<dbReference type="GO" id="GO:0000398">
    <property type="term" value="P:mRNA splicing, via spliceosome"/>
    <property type="evidence" value="ECO:0007669"/>
    <property type="project" value="TreeGrafter"/>
</dbReference>
<dbReference type="GO" id="GO:0071013">
    <property type="term" value="C:catalytic step 2 spliceosome"/>
    <property type="evidence" value="ECO:0007669"/>
    <property type="project" value="TreeGrafter"/>
</dbReference>
<feature type="region of interest" description="Disordered" evidence="9">
    <location>
        <begin position="828"/>
        <end position="994"/>
    </location>
</feature>
<dbReference type="PANTHER" id="PTHR13829:SF2">
    <property type="entry name" value="U6 SNRNA-ASSOCIATED SM-LIKE PROTEIN LSM2"/>
    <property type="match status" value="1"/>
</dbReference>
<dbReference type="InterPro" id="IPR047575">
    <property type="entry name" value="Sm"/>
</dbReference>
<feature type="domain" description="Sm" evidence="10">
    <location>
        <begin position="1194"/>
        <end position="1268"/>
    </location>
</feature>
<dbReference type="GO" id="GO:0005688">
    <property type="term" value="C:U6 snRNP"/>
    <property type="evidence" value="ECO:0007669"/>
    <property type="project" value="TreeGrafter"/>
</dbReference>
<evidence type="ECO:0000256" key="4">
    <source>
        <dbReference type="ARBA" id="ARBA00022728"/>
    </source>
</evidence>
<dbReference type="STRING" id="50376.A0A517KXZ8"/>
<feature type="compositionally biased region" description="Basic and acidic residues" evidence="9">
    <location>
        <begin position="372"/>
        <end position="381"/>
    </location>
</feature>
<keyword evidence="7" id="KW-0539">Nucleus</keyword>
<feature type="region of interest" description="Disordered" evidence="9">
    <location>
        <begin position="636"/>
        <end position="715"/>
    </location>
</feature>
<organism evidence="11 12">
    <name type="scientific">Venturia effusa</name>
    <dbReference type="NCBI Taxonomy" id="50376"/>
    <lineage>
        <taxon>Eukaryota</taxon>
        <taxon>Fungi</taxon>
        <taxon>Dikarya</taxon>
        <taxon>Ascomycota</taxon>
        <taxon>Pezizomycotina</taxon>
        <taxon>Dothideomycetes</taxon>
        <taxon>Pleosporomycetidae</taxon>
        <taxon>Venturiales</taxon>
        <taxon>Venturiaceae</taxon>
        <taxon>Venturia</taxon>
    </lineage>
</organism>
<feature type="compositionally biased region" description="Basic and acidic residues" evidence="9">
    <location>
        <begin position="180"/>
        <end position="197"/>
    </location>
</feature>
<evidence type="ECO:0000256" key="5">
    <source>
        <dbReference type="ARBA" id="ARBA00022884"/>
    </source>
</evidence>
<dbReference type="EMBL" id="CP042185">
    <property type="protein sequence ID" value="QDS68258.1"/>
    <property type="molecule type" value="Genomic_DNA"/>
</dbReference>
<dbReference type="GO" id="GO:1990726">
    <property type="term" value="C:Lsm1-7-Pat1 complex"/>
    <property type="evidence" value="ECO:0007669"/>
    <property type="project" value="TreeGrafter"/>
</dbReference>
<keyword evidence="5" id="KW-0694">RNA-binding</keyword>
<evidence type="ECO:0000256" key="1">
    <source>
        <dbReference type="ARBA" id="ARBA00004123"/>
    </source>
</evidence>
<dbReference type="Proteomes" id="UP000316270">
    <property type="component" value="Chromosome 1"/>
</dbReference>
<accession>A0A517KXZ8</accession>
<keyword evidence="4" id="KW-0747">Spliceosome</keyword>
<dbReference type="GO" id="GO:0071011">
    <property type="term" value="C:precatalytic spliceosome"/>
    <property type="evidence" value="ECO:0007669"/>
    <property type="project" value="TreeGrafter"/>
</dbReference>
<proteinExistence type="inferred from homology"/>
<evidence type="ECO:0000313" key="11">
    <source>
        <dbReference type="EMBL" id="QDS68258.1"/>
    </source>
</evidence>
<keyword evidence="3" id="KW-0507">mRNA processing</keyword>
<dbReference type="PANTHER" id="PTHR13829">
    <property type="entry name" value="SNRNP CORE PROTEIN FAMILY MEMBER"/>
    <property type="match status" value="1"/>
</dbReference>
<keyword evidence="12" id="KW-1185">Reference proteome</keyword>
<feature type="region of interest" description="Disordered" evidence="9">
    <location>
        <begin position="610"/>
        <end position="629"/>
    </location>
</feature>
<feature type="region of interest" description="Disordered" evidence="9">
    <location>
        <begin position="1121"/>
        <end position="1187"/>
    </location>
</feature>
<evidence type="ECO:0000256" key="9">
    <source>
        <dbReference type="SAM" id="MobiDB-lite"/>
    </source>
</evidence>
<dbReference type="Pfam" id="PF01423">
    <property type="entry name" value="LSM"/>
    <property type="match status" value="1"/>
</dbReference>
<dbReference type="GO" id="GO:0003723">
    <property type="term" value="F:RNA binding"/>
    <property type="evidence" value="ECO:0007669"/>
    <property type="project" value="UniProtKB-KW"/>
</dbReference>
<comment type="similarity">
    <text evidence="2">Belongs to the snRNP Sm proteins family.</text>
</comment>
<feature type="compositionally biased region" description="Basic and acidic residues" evidence="9">
    <location>
        <begin position="247"/>
        <end position="267"/>
    </location>
</feature>
<feature type="region of interest" description="Disordered" evidence="9">
    <location>
        <begin position="734"/>
        <end position="766"/>
    </location>
</feature>
<evidence type="ECO:0000256" key="7">
    <source>
        <dbReference type="ARBA" id="ARBA00023242"/>
    </source>
</evidence>
<evidence type="ECO:0000256" key="8">
    <source>
        <dbReference type="ARBA" id="ARBA00023274"/>
    </source>
</evidence>
<sequence>MPEHGLLSCHIELGEGNTQLREYGTTYANKTAETYVAIPSQPAPFGIRLNTKGYIAPGLAIFVFIDGLYQTNRNKRGIKQPTLDDPKSANFQVRMGAKEDLLKDGRVITRGWWFEKLNIVPSDTKATINEDVMNNIGTIEVIVLRCQDNPNTAPINPFDFPKLPVLVKSAPAASNTKSNSRQDRNAASKKGKEKEPSDDGGGGDMMGGMFGIFDGAGDDPRECQNSAKSAWPTGLDGHYDTRRHRSHREDDRPMWENDHDRRHENPRRTQNPRQRILDEESPKTATSTDEERRSMVRGHEDRRRLVHFDSPVVTHSSRRPSSPQYSRYDRDELHPHLLRRLSPSPERMSTRQHLKHPGRDTRLQVSPVRTRRTSDDRDEHHRGQRSSRRFLHGGSRSRGRSTVRESRRSGGSYRDHSSGWSSNEDRGRNRDYVERERDRSRSSQKQERYQDRSIQDELAEFKVGLKGLGEDPSRRQYKSHRAPSPSSSDSLTYIDQHHLPGGRTSTRHSSRTLHTSPVAARAVPATEDRESIQQTGPAYRNSSVGLGFFDDVPSQSNQALRQQYSLSTLQQNPAPNQYGLGPIPATHGRDMPQSVSHSDPLADQLAFQEQITSSQRASVGTYPIDNNAQQPLQGYQDARSLQPPPGQYHYSHANAPHIPQNGPFPRQPQYRNSFGPSDSRFSSHCEQTGHMAPTRGHVPNQVGRPSPAPAPAAEQPQSLISIIQQLKELGLINIPGQEDKPKPRKKAASGHRQTCPQNGERPVNPACLKHGDHAQSAQQHFATWMTGGNPDLAQNNGWFQHIASEHIACTCELAPKLGPCTCKPCGGDQGSGGGNKSDNFKDKGDNNDEQGNNNVEGNADAGKKEDAWGSSGRWGGTENNQAAEKGNDGGWNNNDSGQAAPNSGSWGTVADANQGSGNANINNFGEQTGQAWGDSNNGSNQNNSGGSGWNTGNNNGWNNDNETKSKNDKSGSSKSKTKKSSSAAKDDDKAATVHEKPYTRSYWKGDILADSANSSKKRGHHYTMPEDPIYTLPESKAKEFNIRHQVRGGVGLEEKKKTNRPLYLDNFDEPYAVFRFKYRSRDMLKKILGEDVKESPEEFHEWLGALSKEQLIAEMLRKKESGAWKSDDGSGDENVAGSTKGDKAKGGDEGWGDAPATSGASGAWNDNAQTGSTPATDNNAGWPADTNSGAVGQTGGCFFKTLVDHEVTVELKNDISVRGTLKSVDQFLNIKLENISVLNELKYPHLSAVKSVFIRGSVVRYVHLPAASVDTTLLEDASRREAEQASAKAKQG</sequence>
<dbReference type="PROSITE" id="PS52002">
    <property type="entry name" value="SM"/>
    <property type="match status" value="1"/>
</dbReference>
<dbReference type="OrthoDB" id="5423516at2759"/>
<feature type="region of interest" description="Disordered" evidence="9">
    <location>
        <begin position="171"/>
        <end position="550"/>
    </location>
</feature>
<feature type="compositionally biased region" description="Basic residues" evidence="9">
    <location>
        <begin position="382"/>
        <end position="401"/>
    </location>
</feature>
<feature type="compositionally biased region" description="Polar residues" evidence="9">
    <location>
        <begin position="1158"/>
        <end position="1187"/>
    </location>
</feature>
<name>A0A517KXZ8_9PEZI</name>
<dbReference type="FunFam" id="2.30.30.100:FF:000053">
    <property type="entry name" value="U6 snRNA-associated Sm-like protein LSm2"/>
    <property type="match status" value="1"/>
</dbReference>
<dbReference type="Gene3D" id="2.30.30.100">
    <property type="match status" value="1"/>
</dbReference>
<evidence type="ECO:0000256" key="6">
    <source>
        <dbReference type="ARBA" id="ARBA00023187"/>
    </source>
</evidence>
<feature type="compositionally biased region" description="Polar residues" evidence="9">
    <location>
        <begin position="532"/>
        <end position="544"/>
    </location>
</feature>
<protein>
    <recommendedName>
        <fullName evidence="10">Sm domain-containing protein</fullName>
    </recommendedName>
</protein>
<evidence type="ECO:0000256" key="2">
    <source>
        <dbReference type="ARBA" id="ARBA00006850"/>
    </source>
</evidence>
<dbReference type="InterPro" id="IPR016654">
    <property type="entry name" value="U6_snRNA_Lsm2"/>
</dbReference>
<feature type="compositionally biased region" description="Polar residues" evidence="9">
    <location>
        <begin position="669"/>
        <end position="686"/>
    </location>
</feature>
<evidence type="ECO:0000259" key="10">
    <source>
        <dbReference type="PROSITE" id="PS52002"/>
    </source>
</evidence>